<dbReference type="AlphaFoldDB" id="A0A6M3L4J7"/>
<protein>
    <submittedName>
        <fullName evidence="1">Uncharacterized protein</fullName>
    </submittedName>
</protein>
<accession>A0A6M3L4J7</accession>
<name>A0A6M3L4J7_9ZZZZ</name>
<evidence type="ECO:0000313" key="1">
    <source>
        <dbReference type="EMBL" id="QJA88235.1"/>
    </source>
</evidence>
<gene>
    <name evidence="1" type="ORF">MM415B02800_0004</name>
</gene>
<sequence length="97" mass="11255">MRTVKPTVKAFVRRLELMINHIDGRECEAVCPGRKGFIENKDMLANIGLHKGETWCHTCYTFMDIIFGCPCYYYKPKGIDPIAEALSRIKEWREAND</sequence>
<dbReference type="EMBL" id="MT142764">
    <property type="protein sequence ID" value="QJA88235.1"/>
    <property type="molecule type" value="Genomic_DNA"/>
</dbReference>
<proteinExistence type="predicted"/>
<reference evidence="1" key="1">
    <citation type="submission" date="2020-03" db="EMBL/GenBank/DDBJ databases">
        <title>The deep terrestrial virosphere.</title>
        <authorList>
            <person name="Holmfeldt K."/>
            <person name="Nilsson E."/>
            <person name="Simone D."/>
            <person name="Lopez-Fernandez M."/>
            <person name="Wu X."/>
            <person name="de Brujin I."/>
            <person name="Lundin D."/>
            <person name="Andersson A."/>
            <person name="Bertilsson S."/>
            <person name="Dopson M."/>
        </authorList>
    </citation>
    <scope>NUCLEOTIDE SEQUENCE</scope>
    <source>
        <strain evidence="1">MM415B02800</strain>
    </source>
</reference>
<organism evidence="1">
    <name type="scientific">viral metagenome</name>
    <dbReference type="NCBI Taxonomy" id="1070528"/>
    <lineage>
        <taxon>unclassified sequences</taxon>
        <taxon>metagenomes</taxon>
        <taxon>organismal metagenomes</taxon>
    </lineage>
</organism>